<comment type="caution">
    <text evidence="2">The sequence shown here is derived from an EMBL/GenBank/DDBJ whole genome shotgun (WGS) entry which is preliminary data.</text>
</comment>
<dbReference type="PANTHER" id="PTHR37422:SF13">
    <property type="entry name" value="LIPOPOLYSACCHARIDE BIOSYNTHESIS PROTEIN PA4999-RELATED"/>
    <property type="match status" value="1"/>
</dbReference>
<evidence type="ECO:0000313" key="2">
    <source>
        <dbReference type="EMBL" id="HIX52528.1"/>
    </source>
</evidence>
<feature type="transmembrane region" description="Helical" evidence="1">
    <location>
        <begin position="236"/>
        <end position="253"/>
    </location>
</feature>
<feature type="transmembrane region" description="Helical" evidence="1">
    <location>
        <begin position="109"/>
        <end position="127"/>
    </location>
</feature>
<feature type="transmembrane region" description="Helical" evidence="1">
    <location>
        <begin position="321"/>
        <end position="341"/>
    </location>
</feature>
<gene>
    <name evidence="2" type="ORF">IAA28_06965</name>
</gene>
<name>A0A9D1W5D3_9FIRM</name>
<evidence type="ECO:0000256" key="1">
    <source>
        <dbReference type="SAM" id="Phobius"/>
    </source>
</evidence>
<dbReference type="EMBL" id="DXEU01000120">
    <property type="protein sequence ID" value="HIX52528.1"/>
    <property type="molecule type" value="Genomic_DNA"/>
</dbReference>
<reference evidence="2" key="1">
    <citation type="journal article" date="2021" name="PeerJ">
        <title>Extensive microbial diversity within the chicken gut microbiome revealed by metagenomics and culture.</title>
        <authorList>
            <person name="Gilroy R."/>
            <person name="Ravi A."/>
            <person name="Getino M."/>
            <person name="Pursley I."/>
            <person name="Horton D.L."/>
            <person name="Alikhan N.F."/>
            <person name="Baker D."/>
            <person name="Gharbi K."/>
            <person name="Hall N."/>
            <person name="Watson M."/>
            <person name="Adriaenssens E.M."/>
            <person name="Foster-Nyarko E."/>
            <person name="Jarju S."/>
            <person name="Secka A."/>
            <person name="Antonio M."/>
            <person name="Oren A."/>
            <person name="Chaudhuri R.R."/>
            <person name="La Ragione R."/>
            <person name="Hildebrand F."/>
            <person name="Pallen M.J."/>
        </authorList>
    </citation>
    <scope>NUCLEOTIDE SEQUENCE</scope>
    <source>
        <strain evidence="2">ChiGjej4B4-12881</strain>
    </source>
</reference>
<sequence length="573" mass="62812">MARKDKKQTAALGEEFAKFAGSVTGIAMLALMLIFPLFISSQSYSNILRAKYKFFWILAVVMAGLCLLAGLLWFFTDRMENRGEGARKFAAHVRETGWKKLLSAGDKGLLVFIAIALISTLTSEYLYESFWGNEGRYSGFFLLALYTVMYFLVSRFFHFKQWYLDAFLTAATLAGLFGITDYFRMDIMGYKVGVPLETADIFTSTFGNINTFTAFLGMSLAVAAGLFAVEKDWRRQLWYFLHLAVASAALITSQSDNGYLAAAALFISLPFFLFGTRTGARRYLVILAVFAAAAAWVGWVNRTMPDTVIGLAGIGGAVTTLPGLPALAALLWLAAGGWYLYDRKKGRTGALAGAASSGRTSALGAGGKSALGDSSSPADPAAADRLGPLPRRIWKWAMILIAAAMVCMFVDANLLGNGDRYGSLANFLVFDDQWGNLRGFAWRITFKDYLEEFTPLQRVFGYGPDTFGIITTTFNRMEMHYATGQIYDSAHNAYIHYFATIGPIGLGGYLVFLAGSLAAMAKHWRERPALLALFCAVLAYSAQAMVNIDLPIVTPFMWAFVAMGIACVRRNGE</sequence>
<evidence type="ECO:0000313" key="3">
    <source>
        <dbReference type="Proteomes" id="UP000886780"/>
    </source>
</evidence>
<feature type="transmembrane region" description="Helical" evidence="1">
    <location>
        <begin position="205"/>
        <end position="229"/>
    </location>
</feature>
<reference evidence="2" key="2">
    <citation type="submission" date="2021-04" db="EMBL/GenBank/DDBJ databases">
        <authorList>
            <person name="Gilroy R."/>
        </authorList>
    </citation>
    <scope>NUCLEOTIDE SEQUENCE</scope>
    <source>
        <strain evidence="2">ChiGjej4B4-12881</strain>
    </source>
</reference>
<feature type="transmembrane region" description="Helical" evidence="1">
    <location>
        <begin position="20"/>
        <end position="39"/>
    </location>
</feature>
<proteinExistence type="predicted"/>
<protein>
    <submittedName>
        <fullName evidence="2">O-antigen ligase family protein</fullName>
    </submittedName>
</protein>
<keyword evidence="1" id="KW-0812">Transmembrane</keyword>
<feature type="transmembrane region" description="Helical" evidence="1">
    <location>
        <begin position="552"/>
        <end position="568"/>
    </location>
</feature>
<keyword evidence="1" id="KW-1133">Transmembrane helix</keyword>
<dbReference type="AlphaFoldDB" id="A0A9D1W5D3"/>
<feature type="transmembrane region" description="Helical" evidence="1">
    <location>
        <begin position="529"/>
        <end position="546"/>
    </location>
</feature>
<feature type="transmembrane region" description="Helical" evidence="1">
    <location>
        <begin position="259"/>
        <end position="276"/>
    </location>
</feature>
<feature type="transmembrane region" description="Helical" evidence="1">
    <location>
        <begin position="164"/>
        <end position="185"/>
    </location>
</feature>
<dbReference type="GO" id="GO:0016874">
    <property type="term" value="F:ligase activity"/>
    <property type="evidence" value="ECO:0007669"/>
    <property type="project" value="UniProtKB-KW"/>
</dbReference>
<keyword evidence="1" id="KW-0472">Membrane</keyword>
<keyword evidence="2" id="KW-0436">Ligase</keyword>
<feature type="transmembrane region" description="Helical" evidence="1">
    <location>
        <begin position="54"/>
        <end position="75"/>
    </location>
</feature>
<feature type="transmembrane region" description="Helical" evidence="1">
    <location>
        <begin position="283"/>
        <end position="301"/>
    </location>
</feature>
<dbReference type="PANTHER" id="PTHR37422">
    <property type="entry name" value="TEICHURONIC ACID BIOSYNTHESIS PROTEIN TUAE"/>
    <property type="match status" value="1"/>
</dbReference>
<feature type="transmembrane region" description="Helical" evidence="1">
    <location>
        <begin position="139"/>
        <end position="157"/>
    </location>
</feature>
<organism evidence="2 3">
    <name type="scientific">Candidatus Lachnoclostridium stercoripullorum</name>
    <dbReference type="NCBI Taxonomy" id="2838635"/>
    <lineage>
        <taxon>Bacteria</taxon>
        <taxon>Bacillati</taxon>
        <taxon>Bacillota</taxon>
        <taxon>Clostridia</taxon>
        <taxon>Lachnospirales</taxon>
        <taxon>Lachnospiraceae</taxon>
    </lineage>
</organism>
<feature type="transmembrane region" description="Helical" evidence="1">
    <location>
        <begin position="494"/>
        <end position="517"/>
    </location>
</feature>
<accession>A0A9D1W5D3</accession>
<dbReference type="Proteomes" id="UP000886780">
    <property type="component" value="Unassembled WGS sequence"/>
</dbReference>
<dbReference type="InterPro" id="IPR051533">
    <property type="entry name" value="WaaL-like"/>
</dbReference>
<feature type="transmembrane region" description="Helical" evidence="1">
    <location>
        <begin position="393"/>
        <end position="415"/>
    </location>
</feature>